<accession>A0A8H6TTK9</accession>
<keyword evidence="2" id="KW-0067">ATP-binding</keyword>
<dbReference type="AlphaFoldDB" id="A0A8H6TTK9"/>
<feature type="domain" description="AMP-dependent synthetase/ligase" evidence="3">
    <location>
        <begin position="154"/>
        <end position="519"/>
    </location>
</feature>
<dbReference type="GO" id="GO:0005524">
    <property type="term" value="F:ATP binding"/>
    <property type="evidence" value="ECO:0007669"/>
    <property type="project" value="UniProtKB-KW"/>
</dbReference>
<evidence type="ECO:0000259" key="3">
    <source>
        <dbReference type="Pfam" id="PF00501"/>
    </source>
</evidence>
<evidence type="ECO:0000313" key="4">
    <source>
        <dbReference type="EMBL" id="KAF7322597.1"/>
    </source>
</evidence>
<dbReference type="GO" id="GO:0016020">
    <property type="term" value="C:membrane"/>
    <property type="evidence" value="ECO:0007669"/>
    <property type="project" value="TreeGrafter"/>
</dbReference>
<name>A0A8H6TTK9_MYCCL</name>
<proteinExistence type="predicted"/>
<evidence type="ECO:0000256" key="1">
    <source>
        <dbReference type="ARBA" id="ARBA00022741"/>
    </source>
</evidence>
<dbReference type="OrthoDB" id="1700726at2759"/>
<dbReference type="InterPro" id="IPR000873">
    <property type="entry name" value="AMP-dep_synth/lig_dom"/>
</dbReference>
<evidence type="ECO:0000313" key="5">
    <source>
        <dbReference type="Proteomes" id="UP000613580"/>
    </source>
</evidence>
<dbReference type="PANTHER" id="PTHR43272:SF33">
    <property type="entry name" value="AMP-BINDING DOMAIN-CONTAINING PROTEIN-RELATED"/>
    <property type="match status" value="1"/>
</dbReference>
<keyword evidence="1" id="KW-0547">Nucleotide-binding</keyword>
<dbReference type="GO" id="GO:0005783">
    <property type="term" value="C:endoplasmic reticulum"/>
    <property type="evidence" value="ECO:0007669"/>
    <property type="project" value="TreeGrafter"/>
</dbReference>
<keyword evidence="5" id="KW-1185">Reference proteome</keyword>
<comment type="caution">
    <text evidence="4">The sequence shown here is derived from an EMBL/GenBank/DDBJ whole genome shotgun (WGS) entry which is preliminary data.</text>
</comment>
<organism evidence="4 5">
    <name type="scientific">Mycena chlorophos</name>
    <name type="common">Agaric fungus</name>
    <name type="synonym">Agaricus chlorophos</name>
    <dbReference type="NCBI Taxonomy" id="658473"/>
    <lineage>
        <taxon>Eukaryota</taxon>
        <taxon>Fungi</taxon>
        <taxon>Dikarya</taxon>
        <taxon>Basidiomycota</taxon>
        <taxon>Agaricomycotina</taxon>
        <taxon>Agaricomycetes</taxon>
        <taxon>Agaricomycetidae</taxon>
        <taxon>Agaricales</taxon>
        <taxon>Marasmiineae</taxon>
        <taxon>Mycenaceae</taxon>
        <taxon>Mycena</taxon>
    </lineage>
</organism>
<dbReference type="Proteomes" id="UP000613580">
    <property type="component" value="Unassembled WGS sequence"/>
</dbReference>
<dbReference type="PANTHER" id="PTHR43272">
    <property type="entry name" value="LONG-CHAIN-FATTY-ACID--COA LIGASE"/>
    <property type="match status" value="1"/>
</dbReference>
<dbReference type="InterPro" id="IPR042099">
    <property type="entry name" value="ANL_N_sf"/>
</dbReference>
<dbReference type="EMBL" id="JACAZE010000001">
    <property type="protein sequence ID" value="KAF7322597.1"/>
    <property type="molecule type" value="Genomic_DNA"/>
</dbReference>
<dbReference type="GO" id="GO:0004467">
    <property type="term" value="F:long-chain fatty acid-CoA ligase activity"/>
    <property type="evidence" value="ECO:0007669"/>
    <property type="project" value="TreeGrafter"/>
</dbReference>
<evidence type="ECO:0000256" key="2">
    <source>
        <dbReference type="ARBA" id="ARBA00022840"/>
    </source>
</evidence>
<dbReference type="InterPro" id="IPR020845">
    <property type="entry name" value="AMP-binding_CS"/>
</dbReference>
<sequence length="708" mass="77733">MSSPRFLAEDSLVPLPEKLPYDKQSVPLPGTKRPGQSAHYVNGMWGLLDPNKFSLQTLPDIFTSGLARSRDKPFLGHRPLVSKSPLKYANQYEWQTYAQVDVRRRKIGSALVHLFNNGTLGGGELQSVGLWSINRPGAYSTSQEWLVPDVFALAEWQIVDIALHSYKKIGVTLYDTLGKDSVEYIINHSHLTVVFTTLDHVPTLLKLAPKTPCLKMIVSLDPISPETSQVFAEWGQTLNIVVKDIYEFEALGQAHLTEPITPGVNDIAFICYTSGTTSMPKGVVLTHRQFLTSVVSNLLGLSLTQEGSVFSYLPLAHIYERNNEMCVIAIGGRIGFFTGDPLRLIEDVQVLKPEFFPGVPRVLNRIYQAAMAAADVPGFKGDLFRKAMAAKIQKFHATGDNSHLFWDTLVFRKLRAVVGGNVKLIGTGSAPISGDVIDFLNVAFSADVIEGSWGMTETSGCGTKTWPGDASAAGTVGPPQSVNLVKLVDVPAMNYSAEDRPNPRGEICVMGAQVTTRYYKDEKNTKEAIDDEGWLHTGDVGEIDSVGRVKIIDRVKNIMKLAQGEYVALEKIENAYSAVPLVAQLYVHGDSLQSYLVGVVVPEPVQLAGVVSGIFGKKVAPEAVDELRAACADQRVARHIFEVLAAEGEKNKLKGFEKIKRIHVSFDPFTVEDGTLTPTFKLRRKDAYNKFKKELDALYAIGEPTGKL</sequence>
<protein>
    <submittedName>
        <fullName evidence="4">Long chain acyl-CoA synthetase 7, peroxisomal</fullName>
    </submittedName>
</protein>
<gene>
    <name evidence="4" type="ORF">HMN09_00038200</name>
</gene>
<reference evidence="4" key="1">
    <citation type="submission" date="2020-05" db="EMBL/GenBank/DDBJ databases">
        <title>Mycena genomes resolve the evolution of fungal bioluminescence.</title>
        <authorList>
            <person name="Tsai I.J."/>
        </authorList>
    </citation>
    <scope>NUCLEOTIDE SEQUENCE</scope>
    <source>
        <strain evidence="4">110903Hualien_Pintung</strain>
    </source>
</reference>
<dbReference type="SUPFAM" id="SSF56801">
    <property type="entry name" value="Acetyl-CoA synthetase-like"/>
    <property type="match status" value="1"/>
</dbReference>
<dbReference type="Pfam" id="PF00501">
    <property type="entry name" value="AMP-binding"/>
    <property type="match status" value="1"/>
</dbReference>
<dbReference type="PROSITE" id="PS00455">
    <property type="entry name" value="AMP_BINDING"/>
    <property type="match status" value="1"/>
</dbReference>
<dbReference type="Gene3D" id="3.40.50.12780">
    <property type="entry name" value="N-terminal domain of ligase-like"/>
    <property type="match status" value="1"/>
</dbReference>